<dbReference type="AlphaFoldDB" id="A0A317CMC4"/>
<comment type="caution">
    <text evidence="3">The sequence shown here is derived from an EMBL/GenBank/DDBJ whole genome shotgun (WGS) entry which is preliminary data.</text>
</comment>
<accession>A0A317CMC4</accession>
<evidence type="ECO:0000256" key="1">
    <source>
        <dbReference type="SAM" id="MobiDB-lite"/>
    </source>
</evidence>
<dbReference type="SUPFAM" id="SSF110087">
    <property type="entry name" value="DR1885-like metal-binding protein"/>
    <property type="match status" value="1"/>
</dbReference>
<sequence length="205" mass="22617">MKNVILSTLLALTTLGVSVSAHEYKVGSLTIDHPYARSTPPSSPVGGGFMTITNNGTEADRLIAGTSTFADTVEIHEMIMVDGVMKMNQIEDGLEIPAGKTVELKPGSYHIMFIGLQEQLKPDERRKGLVKFEKAGDIEIEFLVKDIAKMMDHSAMTDMKHGEETMDHSAADENKHDHKEMDHSEMGEMKHDDMKHEHGAAKDAN</sequence>
<feature type="signal peptide" evidence="2">
    <location>
        <begin position="1"/>
        <end position="21"/>
    </location>
</feature>
<dbReference type="EMBL" id="QGKM01000015">
    <property type="protein sequence ID" value="PWQ98593.1"/>
    <property type="molecule type" value="Genomic_DNA"/>
</dbReference>
<proteinExistence type="predicted"/>
<feature type="region of interest" description="Disordered" evidence="1">
    <location>
        <begin position="169"/>
        <end position="205"/>
    </location>
</feature>
<evidence type="ECO:0000313" key="4">
    <source>
        <dbReference type="Proteomes" id="UP000245539"/>
    </source>
</evidence>
<keyword evidence="4" id="KW-1185">Reference proteome</keyword>
<reference evidence="3 4" key="1">
    <citation type="submission" date="2018-05" db="EMBL/GenBank/DDBJ databases">
        <title>Leucothrix arctica sp. nov., isolated from Arctic seawater.</title>
        <authorList>
            <person name="Choi A."/>
            <person name="Baek K."/>
        </authorList>
    </citation>
    <scope>NUCLEOTIDE SEQUENCE [LARGE SCALE GENOMIC DNA]</scope>
    <source>
        <strain evidence="3 4">JCM 18388</strain>
    </source>
</reference>
<dbReference type="PANTHER" id="PTHR36302">
    <property type="entry name" value="BLR7088 PROTEIN"/>
    <property type="match status" value="1"/>
</dbReference>
<dbReference type="Gene3D" id="2.60.40.1890">
    <property type="entry name" value="PCu(A)C copper chaperone"/>
    <property type="match status" value="1"/>
</dbReference>
<gene>
    <name evidence="3" type="ORF">DKW60_07590</name>
</gene>
<dbReference type="InterPro" id="IPR007410">
    <property type="entry name" value="LpqE-like"/>
</dbReference>
<evidence type="ECO:0000313" key="3">
    <source>
        <dbReference type="EMBL" id="PWQ98593.1"/>
    </source>
</evidence>
<dbReference type="InterPro" id="IPR058248">
    <property type="entry name" value="Lxx211020-like"/>
</dbReference>
<dbReference type="RefSeq" id="WP_109837059.1">
    <property type="nucleotide sequence ID" value="NZ_QGKM01000015.1"/>
</dbReference>
<evidence type="ECO:0008006" key="5">
    <source>
        <dbReference type="Google" id="ProtNLM"/>
    </source>
</evidence>
<dbReference type="OrthoDB" id="9796962at2"/>
<feature type="chain" id="PRO_5016373688" description="Copper chaperone PCu(A)C" evidence="2">
    <location>
        <begin position="22"/>
        <end position="205"/>
    </location>
</feature>
<organism evidence="3 4">
    <name type="scientific">Leucothrix pacifica</name>
    <dbReference type="NCBI Taxonomy" id="1247513"/>
    <lineage>
        <taxon>Bacteria</taxon>
        <taxon>Pseudomonadati</taxon>
        <taxon>Pseudomonadota</taxon>
        <taxon>Gammaproteobacteria</taxon>
        <taxon>Thiotrichales</taxon>
        <taxon>Thiotrichaceae</taxon>
        <taxon>Leucothrix</taxon>
    </lineage>
</organism>
<protein>
    <recommendedName>
        <fullName evidence="5">Copper chaperone PCu(A)C</fullName>
    </recommendedName>
</protein>
<name>A0A317CMC4_9GAMM</name>
<dbReference type="Pfam" id="PF04314">
    <property type="entry name" value="PCuAC"/>
    <property type="match status" value="1"/>
</dbReference>
<keyword evidence="2" id="KW-0732">Signal</keyword>
<dbReference type="PANTHER" id="PTHR36302:SF1">
    <property type="entry name" value="COPPER CHAPERONE PCU(A)C"/>
    <property type="match status" value="1"/>
</dbReference>
<dbReference type="Proteomes" id="UP000245539">
    <property type="component" value="Unassembled WGS sequence"/>
</dbReference>
<dbReference type="InterPro" id="IPR036182">
    <property type="entry name" value="PCuAC_sf"/>
</dbReference>
<evidence type="ECO:0000256" key="2">
    <source>
        <dbReference type="SAM" id="SignalP"/>
    </source>
</evidence>